<sequence length="96" mass="10309">MQMHGSLFVLPGDRQSRALGLCYRICDSEGICGLDALREEAPIFVLLNFSISVNLLSSIVLEIVSTQGGTCVAAACLLDSSVQLSQPEQINKLNEP</sequence>
<reference evidence="1" key="5">
    <citation type="journal article" date="2021" name="G3 (Bethesda)">
        <title>Aegilops tauschii genome assembly Aet v5.0 features greater sequence contiguity and improved annotation.</title>
        <authorList>
            <person name="Wang L."/>
            <person name="Zhu T."/>
            <person name="Rodriguez J.C."/>
            <person name="Deal K.R."/>
            <person name="Dubcovsky J."/>
            <person name="McGuire P.E."/>
            <person name="Lux T."/>
            <person name="Spannagl M."/>
            <person name="Mayer K.F.X."/>
            <person name="Baldrich P."/>
            <person name="Meyers B.C."/>
            <person name="Huo N."/>
            <person name="Gu Y.Q."/>
            <person name="Zhou H."/>
            <person name="Devos K.M."/>
            <person name="Bennetzen J.L."/>
            <person name="Unver T."/>
            <person name="Budak H."/>
            <person name="Gulick P.J."/>
            <person name="Galiba G."/>
            <person name="Kalapos B."/>
            <person name="Nelson D.R."/>
            <person name="Li P."/>
            <person name="You F.M."/>
            <person name="Luo M.C."/>
            <person name="Dvorak J."/>
        </authorList>
    </citation>
    <scope>NUCLEOTIDE SEQUENCE [LARGE SCALE GENOMIC DNA]</scope>
    <source>
        <strain evidence="1">cv. AL8/78</strain>
    </source>
</reference>
<dbReference type="AlphaFoldDB" id="A0A453MRG3"/>
<evidence type="ECO:0000313" key="2">
    <source>
        <dbReference type="Proteomes" id="UP000015105"/>
    </source>
</evidence>
<dbReference type="Gramene" id="AET6Gv20046800.5">
    <property type="protein sequence ID" value="AET6Gv20046800.5"/>
    <property type="gene ID" value="AET6Gv20046800"/>
</dbReference>
<evidence type="ECO:0000313" key="1">
    <source>
        <dbReference type="EnsemblPlants" id="AET6Gv20046800.5"/>
    </source>
</evidence>
<protein>
    <submittedName>
        <fullName evidence="1">Uncharacterized protein</fullName>
    </submittedName>
</protein>
<reference evidence="1" key="3">
    <citation type="journal article" date="2017" name="Nature">
        <title>Genome sequence of the progenitor of the wheat D genome Aegilops tauschii.</title>
        <authorList>
            <person name="Luo M.C."/>
            <person name="Gu Y.Q."/>
            <person name="Puiu D."/>
            <person name="Wang H."/>
            <person name="Twardziok S.O."/>
            <person name="Deal K.R."/>
            <person name="Huo N."/>
            <person name="Zhu T."/>
            <person name="Wang L."/>
            <person name="Wang Y."/>
            <person name="McGuire P.E."/>
            <person name="Liu S."/>
            <person name="Long H."/>
            <person name="Ramasamy R.K."/>
            <person name="Rodriguez J.C."/>
            <person name="Van S.L."/>
            <person name="Yuan L."/>
            <person name="Wang Z."/>
            <person name="Xia Z."/>
            <person name="Xiao L."/>
            <person name="Anderson O.D."/>
            <person name="Ouyang S."/>
            <person name="Liang Y."/>
            <person name="Zimin A.V."/>
            <person name="Pertea G."/>
            <person name="Qi P."/>
            <person name="Bennetzen J.L."/>
            <person name="Dai X."/>
            <person name="Dawson M.W."/>
            <person name="Muller H.G."/>
            <person name="Kugler K."/>
            <person name="Rivarola-Duarte L."/>
            <person name="Spannagl M."/>
            <person name="Mayer K.F.X."/>
            <person name="Lu F.H."/>
            <person name="Bevan M.W."/>
            <person name="Leroy P."/>
            <person name="Li P."/>
            <person name="You F.M."/>
            <person name="Sun Q."/>
            <person name="Liu Z."/>
            <person name="Lyons E."/>
            <person name="Wicker T."/>
            <person name="Salzberg S.L."/>
            <person name="Devos K.M."/>
            <person name="Dvorak J."/>
        </authorList>
    </citation>
    <scope>NUCLEOTIDE SEQUENCE [LARGE SCALE GENOMIC DNA]</scope>
    <source>
        <strain evidence="1">cv. AL8/78</strain>
    </source>
</reference>
<dbReference type="EnsemblPlants" id="AET6Gv20046800.5">
    <property type="protein sequence ID" value="AET6Gv20046800.5"/>
    <property type="gene ID" value="AET6Gv20046800"/>
</dbReference>
<proteinExistence type="predicted"/>
<reference evidence="2" key="2">
    <citation type="journal article" date="2017" name="Nat. Plants">
        <title>The Aegilops tauschii genome reveals multiple impacts of transposons.</title>
        <authorList>
            <person name="Zhao G."/>
            <person name="Zou C."/>
            <person name="Li K."/>
            <person name="Wang K."/>
            <person name="Li T."/>
            <person name="Gao L."/>
            <person name="Zhang X."/>
            <person name="Wang H."/>
            <person name="Yang Z."/>
            <person name="Liu X."/>
            <person name="Jiang W."/>
            <person name="Mao L."/>
            <person name="Kong X."/>
            <person name="Jiao Y."/>
            <person name="Jia J."/>
        </authorList>
    </citation>
    <scope>NUCLEOTIDE SEQUENCE [LARGE SCALE GENOMIC DNA]</scope>
    <source>
        <strain evidence="2">cv. AL8/78</strain>
    </source>
</reference>
<dbReference type="Proteomes" id="UP000015105">
    <property type="component" value="Chromosome 6D"/>
</dbReference>
<accession>A0A453MRG3</accession>
<keyword evidence="2" id="KW-1185">Reference proteome</keyword>
<reference evidence="2" key="1">
    <citation type="journal article" date="2014" name="Science">
        <title>Ancient hybridizations among the ancestral genomes of bread wheat.</title>
        <authorList>
            <consortium name="International Wheat Genome Sequencing Consortium,"/>
            <person name="Marcussen T."/>
            <person name="Sandve S.R."/>
            <person name="Heier L."/>
            <person name="Spannagl M."/>
            <person name="Pfeifer M."/>
            <person name="Jakobsen K.S."/>
            <person name="Wulff B.B."/>
            <person name="Steuernagel B."/>
            <person name="Mayer K.F."/>
            <person name="Olsen O.A."/>
        </authorList>
    </citation>
    <scope>NUCLEOTIDE SEQUENCE [LARGE SCALE GENOMIC DNA]</scope>
    <source>
        <strain evidence="2">cv. AL8/78</strain>
    </source>
</reference>
<name>A0A453MRG3_AEGTS</name>
<organism evidence="1 2">
    <name type="scientific">Aegilops tauschii subsp. strangulata</name>
    <name type="common">Goatgrass</name>
    <dbReference type="NCBI Taxonomy" id="200361"/>
    <lineage>
        <taxon>Eukaryota</taxon>
        <taxon>Viridiplantae</taxon>
        <taxon>Streptophyta</taxon>
        <taxon>Embryophyta</taxon>
        <taxon>Tracheophyta</taxon>
        <taxon>Spermatophyta</taxon>
        <taxon>Magnoliopsida</taxon>
        <taxon>Liliopsida</taxon>
        <taxon>Poales</taxon>
        <taxon>Poaceae</taxon>
        <taxon>BOP clade</taxon>
        <taxon>Pooideae</taxon>
        <taxon>Triticodae</taxon>
        <taxon>Triticeae</taxon>
        <taxon>Triticinae</taxon>
        <taxon>Aegilops</taxon>
    </lineage>
</organism>
<reference evidence="1" key="4">
    <citation type="submission" date="2019-03" db="UniProtKB">
        <authorList>
            <consortium name="EnsemblPlants"/>
        </authorList>
    </citation>
    <scope>IDENTIFICATION</scope>
</reference>